<organism evidence="5 6">
    <name type="scientific">Streptomyces niveus</name>
    <name type="common">Streptomyces spheroides</name>
    <dbReference type="NCBI Taxonomy" id="193462"/>
    <lineage>
        <taxon>Bacteria</taxon>
        <taxon>Bacillati</taxon>
        <taxon>Actinomycetota</taxon>
        <taxon>Actinomycetes</taxon>
        <taxon>Kitasatosporales</taxon>
        <taxon>Streptomycetaceae</taxon>
        <taxon>Streptomyces</taxon>
    </lineage>
</organism>
<feature type="compositionally biased region" description="Low complexity" evidence="3">
    <location>
        <begin position="260"/>
        <end position="274"/>
    </location>
</feature>
<feature type="region of interest" description="Disordered" evidence="3">
    <location>
        <begin position="247"/>
        <end position="274"/>
    </location>
</feature>
<dbReference type="PANTHER" id="PTHR12215">
    <property type="entry name" value="PHOSPHOPANTETHEINE TRANSFERASE"/>
    <property type="match status" value="1"/>
</dbReference>
<dbReference type="InterPro" id="IPR008278">
    <property type="entry name" value="4-PPantetheinyl_Trfase_dom"/>
</dbReference>
<dbReference type="GO" id="GO:0000287">
    <property type="term" value="F:magnesium ion binding"/>
    <property type="evidence" value="ECO:0007669"/>
    <property type="project" value="InterPro"/>
</dbReference>
<keyword evidence="6" id="KW-1185">Reference proteome</keyword>
<dbReference type="InterPro" id="IPR050559">
    <property type="entry name" value="P-Pant_transferase_sf"/>
</dbReference>
<dbReference type="PANTHER" id="PTHR12215:SF10">
    <property type="entry name" value="L-AMINOADIPATE-SEMIALDEHYDE DEHYDROGENASE-PHOSPHOPANTETHEINYL TRANSFERASE"/>
    <property type="match status" value="1"/>
</dbReference>
<gene>
    <name evidence="5" type="ORF">BBN63_28705</name>
</gene>
<evidence type="ECO:0000256" key="3">
    <source>
        <dbReference type="SAM" id="MobiDB-lite"/>
    </source>
</evidence>
<dbReference type="InterPro" id="IPR037143">
    <property type="entry name" value="4-PPantetheinyl_Trfase_dom_sf"/>
</dbReference>
<dbReference type="SUPFAM" id="SSF56214">
    <property type="entry name" value="4'-phosphopantetheinyl transferase"/>
    <property type="match status" value="2"/>
</dbReference>
<evidence type="ECO:0000256" key="1">
    <source>
        <dbReference type="ARBA" id="ARBA00010990"/>
    </source>
</evidence>
<dbReference type="Gene3D" id="3.90.470.20">
    <property type="entry name" value="4'-phosphopantetheinyl transferase domain"/>
    <property type="match status" value="1"/>
</dbReference>
<comment type="similarity">
    <text evidence="1">Belongs to the P-Pant transferase superfamily. Gsp/Sfp/HetI/AcpT family.</text>
</comment>
<dbReference type="KEGG" id="snw:BBN63_28705"/>
<dbReference type="GO" id="GO:0005829">
    <property type="term" value="C:cytosol"/>
    <property type="evidence" value="ECO:0007669"/>
    <property type="project" value="TreeGrafter"/>
</dbReference>
<proteinExistence type="inferred from homology"/>
<dbReference type="AlphaFoldDB" id="A0A1U9QZH6"/>
<evidence type="ECO:0000313" key="6">
    <source>
        <dbReference type="Proteomes" id="UP000189677"/>
    </source>
</evidence>
<name>A0A1U9QZH6_STRNV</name>
<evidence type="ECO:0000313" key="5">
    <source>
        <dbReference type="EMBL" id="AQU69577.1"/>
    </source>
</evidence>
<evidence type="ECO:0000256" key="2">
    <source>
        <dbReference type="ARBA" id="ARBA00022679"/>
    </source>
</evidence>
<dbReference type="EMBL" id="CP018047">
    <property type="protein sequence ID" value="AQU69577.1"/>
    <property type="molecule type" value="Genomic_DNA"/>
</dbReference>
<dbReference type="Proteomes" id="UP000189677">
    <property type="component" value="Chromosome"/>
</dbReference>
<protein>
    <recommendedName>
        <fullName evidence="4">4'-phosphopantetheinyl transferase domain-containing protein</fullName>
    </recommendedName>
</protein>
<accession>A0A1U9QZH6</accession>
<dbReference type="GO" id="GO:0008897">
    <property type="term" value="F:holo-[acyl-carrier-protein] synthase activity"/>
    <property type="evidence" value="ECO:0007669"/>
    <property type="project" value="InterPro"/>
</dbReference>
<dbReference type="Pfam" id="PF01648">
    <property type="entry name" value="ACPS"/>
    <property type="match status" value="1"/>
</dbReference>
<dbReference type="GO" id="GO:0019878">
    <property type="term" value="P:lysine biosynthetic process via aminoadipic acid"/>
    <property type="evidence" value="ECO:0007669"/>
    <property type="project" value="TreeGrafter"/>
</dbReference>
<feature type="domain" description="4'-phosphopantetheinyl transferase" evidence="4">
    <location>
        <begin position="128"/>
        <end position="199"/>
    </location>
</feature>
<evidence type="ECO:0000259" key="4">
    <source>
        <dbReference type="Pfam" id="PF01648"/>
    </source>
</evidence>
<keyword evidence="2" id="KW-0808">Transferase</keyword>
<sequence>MLTGRDRVFAMPDGDDVIRVWSWSPRDAEAGLAERDLRPVTEEERRRVRGVRPAQATRFLARRATVRSVLAGPLDTPAERIVLGRHPCPGCGDPGHGPPKVVRPATGLWISVSHTGDLDVLAVGPHRLGVDVERHGPVDLPSLSRAALTAPEAAWVAGHQEPRARVDAFYRCWTRKEAVLKAIGIGLAGDPRRWDTRPWLERAVLTGDPVRPERRWTVENPPVGDGVTLAIGRPAEARAEVRLLTWPPADGRVADGRQEGTAGQKAGQSAGSAP</sequence>
<reference evidence="5 6" key="1">
    <citation type="submission" date="2016-11" db="EMBL/GenBank/DDBJ databases">
        <title>Complete genome sequence of Streptomyces niveus SCSIO 3406.</title>
        <authorList>
            <person name="Zhu Q."/>
            <person name="Cheng W."/>
            <person name="Song Y."/>
            <person name="Li Q."/>
            <person name="Ju J."/>
        </authorList>
    </citation>
    <scope>NUCLEOTIDE SEQUENCE [LARGE SCALE GENOMIC DNA]</scope>
    <source>
        <strain evidence="5 6">SCSIO 3406</strain>
    </source>
</reference>